<reference evidence="2 3" key="1">
    <citation type="journal article" date="2009" name="Stand. Genomic Sci.">
        <title>Complete genome sequence of Catenulispora acidiphila type strain (ID 139908).</title>
        <authorList>
            <person name="Copeland A."/>
            <person name="Lapidus A."/>
            <person name="Glavina Del Rio T."/>
            <person name="Nolan M."/>
            <person name="Lucas S."/>
            <person name="Chen F."/>
            <person name="Tice H."/>
            <person name="Cheng J.F."/>
            <person name="Bruce D."/>
            <person name="Goodwin L."/>
            <person name="Pitluck S."/>
            <person name="Mikhailova N."/>
            <person name="Pati A."/>
            <person name="Ivanova N."/>
            <person name="Mavromatis K."/>
            <person name="Chen A."/>
            <person name="Palaniappan K."/>
            <person name="Chain P."/>
            <person name="Land M."/>
            <person name="Hauser L."/>
            <person name="Chang Y.J."/>
            <person name="Jeffries C.D."/>
            <person name="Chertkov O."/>
            <person name="Brettin T."/>
            <person name="Detter J.C."/>
            <person name="Han C."/>
            <person name="Ali Z."/>
            <person name="Tindall B.J."/>
            <person name="Goker M."/>
            <person name="Bristow J."/>
            <person name="Eisen J.A."/>
            <person name="Markowitz V."/>
            <person name="Hugenholtz P."/>
            <person name="Kyrpides N.C."/>
            <person name="Klenk H.P."/>
        </authorList>
    </citation>
    <scope>NUCLEOTIDE SEQUENCE [LARGE SCALE GENOMIC DNA]</scope>
    <source>
        <strain evidence="3">DSM 44928 / JCM 14897 / NBRC 102108 / NRRL B-24433 / ID139908</strain>
    </source>
</reference>
<evidence type="ECO:0000313" key="3">
    <source>
        <dbReference type="Proteomes" id="UP000000851"/>
    </source>
</evidence>
<accession>C7Q8G3</accession>
<sequence length="280" mass="29125" precursor="true">MCRTRTLAVVSIALASLVLTAGCGGSGTHAPNGVGRFSTTTPDGLAVTTSGIERTSSTPSAVSSQNIVAAVGFAFSTGDQVEVTFAVDPLTDLALADPMAQSCRLESDPSRALVTHVRVSAKLTGSLPENFTLKFGRPVLIPLAIQMASGGQCLYPDPDAQLPISLTPGQSLPIDVWMLGDGAKTPTYPAGDPRILKWMTFNPSMHVGWRDMLQPDADIEFGYGSQVLACNLDNVHSVQTEIFADAGVFARGDDGCAPAATLEQFKGLEQKAGTAGATSP</sequence>
<name>C7Q8G3_CATAD</name>
<dbReference type="AlphaFoldDB" id="C7Q8G3"/>
<dbReference type="RefSeq" id="WP_015795879.1">
    <property type="nucleotide sequence ID" value="NC_013131.1"/>
</dbReference>
<dbReference type="HOGENOM" id="CLU_992851_0_0_11"/>
<evidence type="ECO:0000256" key="1">
    <source>
        <dbReference type="SAM" id="SignalP"/>
    </source>
</evidence>
<dbReference type="InParanoid" id="C7Q8G3"/>
<feature type="signal peptide" evidence="1">
    <location>
        <begin position="1"/>
        <end position="21"/>
    </location>
</feature>
<organism evidence="2 3">
    <name type="scientific">Catenulispora acidiphila (strain DSM 44928 / JCM 14897 / NBRC 102108 / NRRL B-24433 / ID139908)</name>
    <dbReference type="NCBI Taxonomy" id="479433"/>
    <lineage>
        <taxon>Bacteria</taxon>
        <taxon>Bacillati</taxon>
        <taxon>Actinomycetota</taxon>
        <taxon>Actinomycetes</taxon>
        <taxon>Catenulisporales</taxon>
        <taxon>Catenulisporaceae</taxon>
        <taxon>Catenulispora</taxon>
    </lineage>
</organism>
<keyword evidence="3" id="KW-1185">Reference proteome</keyword>
<gene>
    <name evidence="2" type="ordered locus">Caci_7322</name>
</gene>
<feature type="chain" id="PRO_5039131503" description="Lipoprotein" evidence="1">
    <location>
        <begin position="22"/>
        <end position="280"/>
    </location>
</feature>
<evidence type="ECO:0008006" key="4">
    <source>
        <dbReference type="Google" id="ProtNLM"/>
    </source>
</evidence>
<dbReference type="EMBL" id="CP001700">
    <property type="protein sequence ID" value="ACU76151.1"/>
    <property type="molecule type" value="Genomic_DNA"/>
</dbReference>
<keyword evidence="1" id="KW-0732">Signal</keyword>
<proteinExistence type="predicted"/>
<dbReference type="STRING" id="479433.Caci_7322"/>
<dbReference type="Proteomes" id="UP000000851">
    <property type="component" value="Chromosome"/>
</dbReference>
<dbReference type="PROSITE" id="PS51257">
    <property type="entry name" value="PROKAR_LIPOPROTEIN"/>
    <property type="match status" value="1"/>
</dbReference>
<evidence type="ECO:0000313" key="2">
    <source>
        <dbReference type="EMBL" id="ACU76151.1"/>
    </source>
</evidence>
<dbReference type="KEGG" id="cai:Caci_7322"/>
<protein>
    <recommendedName>
        <fullName evidence="4">Lipoprotein</fullName>
    </recommendedName>
</protein>